<evidence type="ECO:0000313" key="3">
    <source>
        <dbReference type="EMBL" id="WWY03359.1"/>
    </source>
</evidence>
<dbReference type="InterPro" id="IPR022548">
    <property type="entry name" value="DUF2846"/>
</dbReference>
<protein>
    <submittedName>
        <fullName evidence="3">DUF2846 domain-containing protein</fullName>
    </submittedName>
</protein>
<accession>A0AAQ3XJG1</accession>
<evidence type="ECO:0000313" key="4">
    <source>
        <dbReference type="Proteomes" id="UP001149607"/>
    </source>
</evidence>
<dbReference type="AlphaFoldDB" id="A0AAQ3XJG1"/>
<organism evidence="3 4">
    <name type="scientific">Neisseria leonii</name>
    <dbReference type="NCBI Taxonomy" id="2995413"/>
    <lineage>
        <taxon>Bacteria</taxon>
        <taxon>Pseudomonadati</taxon>
        <taxon>Pseudomonadota</taxon>
        <taxon>Betaproteobacteria</taxon>
        <taxon>Neisseriales</taxon>
        <taxon>Neisseriaceae</taxon>
        <taxon>Neisseria</taxon>
    </lineage>
</organism>
<proteinExistence type="predicted"/>
<keyword evidence="1" id="KW-0732">Signal</keyword>
<dbReference type="PROSITE" id="PS51257">
    <property type="entry name" value="PROKAR_LIPOPROTEIN"/>
    <property type="match status" value="1"/>
</dbReference>
<keyword evidence="4" id="KW-1185">Reference proteome</keyword>
<dbReference type="RefSeq" id="WP_338691776.1">
    <property type="nucleotide sequence ID" value="NZ_CP146598.1"/>
</dbReference>
<sequence>MKKLLLVLMPVLLAACAGGPLATVEADAAAKKFVAPSDNTANLYIYRNESFGGAINMNVFIDNQRVATTGPKTYIMKNLPAGAHKVEGVAAEGTSILNIDLLPNTIKFVWQEVKMGIFGARNKLQEVSAEEGMKGVQESKLLLHDK</sequence>
<reference evidence="3" key="1">
    <citation type="submission" date="2024-02" db="EMBL/GenBank/DDBJ databases">
        <title>Neisseria leonii sp. nov.</title>
        <authorList>
            <person name="Boutroux M."/>
            <person name="Favre-Rochex S."/>
            <person name="Gorgette O."/>
            <person name="Touak G."/>
            <person name="Muhle E."/>
            <person name="Chesneau O."/>
            <person name="Clermont D."/>
            <person name="Rahi P."/>
        </authorList>
    </citation>
    <scope>NUCLEOTIDE SEQUENCE</scope>
    <source>
        <strain evidence="3">51.81</strain>
    </source>
</reference>
<dbReference type="Pfam" id="PF11008">
    <property type="entry name" value="DUF2846"/>
    <property type="match status" value="1"/>
</dbReference>
<dbReference type="Proteomes" id="UP001149607">
    <property type="component" value="Chromosome"/>
</dbReference>
<dbReference type="EMBL" id="CP146598">
    <property type="protein sequence ID" value="WWY03359.1"/>
    <property type="molecule type" value="Genomic_DNA"/>
</dbReference>
<evidence type="ECO:0000256" key="1">
    <source>
        <dbReference type="SAM" id="SignalP"/>
    </source>
</evidence>
<feature type="chain" id="PRO_5043003218" evidence="1">
    <location>
        <begin position="23"/>
        <end position="146"/>
    </location>
</feature>
<feature type="signal peptide" evidence="1">
    <location>
        <begin position="1"/>
        <end position="22"/>
    </location>
</feature>
<name>A0AAQ3XJG1_9NEIS</name>
<feature type="domain" description="DUF2846" evidence="2">
    <location>
        <begin position="38"/>
        <end position="116"/>
    </location>
</feature>
<evidence type="ECO:0000259" key="2">
    <source>
        <dbReference type="Pfam" id="PF11008"/>
    </source>
</evidence>
<gene>
    <name evidence="3" type="ORF">V9W64_00990</name>
</gene>